<keyword evidence="2" id="KW-0472">Membrane</keyword>
<feature type="non-terminal residue" evidence="3">
    <location>
        <position position="1"/>
    </location>
</feature>
<evidence type="ECO:0000256" key="1">
    <source>
        <dbReference type="SAM" id="MobiDB-lite"/>
    </source>
</evidence>
<dbReference type="OrthoDB" id="8192083at2759"/>
<keyword evidence="4" id="KW-1185">Reference proteome</keyword>
<feature type="compositionally biased region" description="Gly residues" evidence="1">
    <location>
        <begin position="144"/>
        <end position="156"/>
    </location>
</feature>
<feature type="compositionally biased region" description="Polar residues" evidence="1">
    <location>
        <begin position="311"/>
        <end position="326"/>
    </location>
</feature>
<evidence type="ECO:0000313" key="3">
    <source>
        <dbReference type="EMBL" id="VVC38652.1"/>
    </source>
</evidence>
<accession>A0A5E4N4W6</accession>
<dbReference type="Proteomes" id="UP000325440">
    <property type="component" value="Unassembled WGS sequence"/>
</dbReference>
<organism evidence="3 4">
    <name type="scientific">Cinara cedri</name>
    <dbReference type="NCBI Taxonomy" id="506608"/>
    <lineage>
        <taxon>Eukaryota</taxon>
        <taxon>Metazoa</taxon>
        <taxon>Ecdysozoa</taxon>
        <taxon>Arthropoda</taxon>
        <taxon>Hexapoda</taxon>
        <taxon>Insecta</taxon>
        <taxon>Pterygota</taxon>
        <taxon>Neoptera</taxon>
        <taxon>Paraneoptera</taxon>
        <taxon>Hemiptera</taxon>
        <taxon>Sternorrhyncha</taxon>
        <taxon>Aphidomorpha</taxon>
        <taxon>Aphidoidea</taxon>
        <taxon>Aphididae</taxon>
        <taxon>Lachninae</taxon>
        <taxon>Cinara</taxon>
    </lineage>
</organism>
<gene>
    <name evidence="3" type="ORF">CINCED_3A017856</name>
</gene>
<reference evidence="3 4" key="1">
    <citation type="submission" date="2019-08" db="EMBL/GenBank/DDBJ databases">
        <authorList>
            <person name="Alioto T."/>
            <person name="Alioto T."/>
            <person name="Gomez Garrido J."/>
        </authorList>
    </citation>
    <scope>NUCLEOTIDE SEQUENCE [LARGE SCALE GENOMIC DNA]</scope>
</reference>
<feature type="transmembrane region" description="Helical" evidence="2">
    <location>
        <begin position="41"/>
        <end position="61"/>
    </location>
</feature>
<feature type="region of interest" description="Disordered" evidence="1">
    <location>
        <begin position="308"/>
        <end position="358"/>
    </location>
</feature>
<keyword evidence="2" id="KW-0812">Transmembrane</keyword>
<feature type="region of interest" description="Disordered" evidence="1">
    <location>
        <begin position="144"/>
        <end position="183"/>
    </location>
</feature>
<protein>
    <submittedName>
        <fullName evidence="3">Uncharacterized protein</fullName>
    </submittedName>
</protein>
<evidence type="ECO:0000313" key="4">
    <source>
        <dbReference type="Proteomes" id="UP000325440"/>
    </source>
</evidence>
<keyword evidence="2" id="KW-1133">Transmembrane helix</keyword>
<dbReference type="AlphaFoldDB" id="A0A5E4N4W6"/>
<proteinExistence type="predicted"/>
<evidence type="ECO:0000256" key="2">
    <source>
        <dbReference type="SAM" id="Phobius"/>
    </source>
</evidence>
<name>A0A5E4N4W6_9HEMI</name>
<feature type="compositionally biased region" description="Polar residues" evidence="1">
    <location>
        <begin position="158"/>
        <end position="168"/>
    </location>
</feature>
<sequence>ARVRLYMLLIRPRRLEVFAVPSSAFRQPVYLRCATSQRCLLLFKMMFKYVCLALFITWYQLSADGHPAKTDVRSIDSMIDKETEAFLSVEAEESSHNNVRDKRTVGFLRQLFPGISQIIDRKIQQITRFLFRVVGRLVLRGGGAGAGGAAGGGGAAGETTSRRISITLPTYPPSTDDEEEDGQQDVPAATEVPAIVEMPVATEAPAAAAPEAITEGLQAFRSAITEVTSGLDIRITTEGPVADSAPAASADSAVEMIAITTTAAAAVTAATPTTVAATTAATTTAAVADVTTTTMATTTAAATAAAITTTNSPTTQRPSDSDNTVGTGIVKRTARDVSAEESNSSPKKSPLIDTDNDEIASSDKVLSKAASDDVSSLTADVADEDPRNKRFLLNSGGGGGSGGGSGNFLFDLIRLVAGSGANQDRDESSNIAPVEAESAVVQDVNSKEDGYSVGVPGPLTRIFVIANRGVANLVQDLILRLAQTTERIVNFKARLITSLI</sequence>
<dbReference type="EMBL" id="CABPRJ010001489">
    <property type="protein sequence ID" value="VVC38652.1"/>
    <property type="molecule type" value="Genomic_DNA"/>
</dbReference>